<feature type="region of interest" description="Disordered" evidence="1">
    <location>
        <begin position="133"/>
        <end position="155"/>
    </location>
</feature>
<gene>
    <name evidence="2" type="ordered locus">XC_0554</name>
</gene>
<accession>A0A0H2X3B5</accession>
<proteinExistence type="predicted"/>
<evidence type="ECO:0000313" key="3">
    <source>
        <dbReference type="Proteomes" id="UP000000420"/>
    </source>
</evidence>
<dbReference type="EMBL" id="CP000050">
    <property type="protein sequence ID" value="AAY47636.1"/>
    <property type="molecule type" value="Genomic_DNA"/>
</dbReference>
<dbReference type="KEGG" id="xcb:XC_0554"/>
<name>A0A0H2X3B5_XANC8</name>
<organism evidence="2 3">
    <name type="scientific">Xanthomonas campestris pv. campestris (strain 8004)</name>
    <dbReference type="NCBI Taxonomy" id="314565"/>
    <lineage>
        <taxon>Bacteria</taxon>
        <taxon>Pseudomonadati</taxon>
        <taxon>Pseudomonadota</taxon>
        <taxon>Gammaproteobacteria</taxon>
        <taxon>Lysobacterales</taxon>
        <taxon>Lysobacteraceae</taxon>
        <taxon>Xanthomonas</taxon>
    </lineage>
</organism>
<dbReference type="HOGENOM" id="CLU_1874634_0_0_6"/>
<dbReference type="Proteomes" id="UP000000420">
    <property type="component" value="Chromosome"/>
</dbReference>
<evidence type="ECO:0000313" key="2">
    <source>
        <dbReference type="EMBL" id="AAY47636.1"/>
    </source>
</evidence>
<reference evidence="2 3" key="1">
    <citation type="journal article" date="2005" name="Genome Res.">
        <title>Comparative and functional genomic analyses of the pathogenicity of phytopathogen Xanthomonas campestris pv. campestris.</title>
        <authorList>
            <person name="Qian W."/>
            <person name="Jia Y."/>
            <person name="Ren S.X."/>
            <person name="He Y.Q."/>
            <person name="Feng J.X."/>
            <person name="Lu L.F."/>
            <person name="Sun Q."/>
            <person name="Ying G."/>
            <person name="Tang D.J."/>
            <person name="Tang H."/>
            <person name="Wu W."/>
            <person name="Hao P."/>
            <person name="Wang L."/>
            <person name="Jiang B.L."/>
            <person name="Zeng S."/>
            <person name="Gu W.Y."/>
            <person name="Lu G."/>
            <person name="Rong L."/>
            <person name="Tian Y."/>
            <person name="Yao Z."/>
            <person name="Fu G."/>
            <person name="Chen B."/>
            <person name="Fang R."/>
            <person name="Qiang B."/>
            <person name="Chen Z."/>
            <person name="Zhao G.P."/>
            <person name="Tang J.L."/>
            <person name="He C."/>
        </authorList>
    </citation>
    <scope>NUCLEOTIDE SEQUENCE [LARGE SCALE GENOMIC DNA]</scope>
    <source>
        <strain evidence="2 3">8004</strain>
    </source>
</reference>
<sequence>MQRDLRGQGHGGQQGGRHAVTSCENRSAAWRLSGRCLRGVKGRTGAQGDCGRVHARCWQVRVALLTMAMTSARHALARSSGRRVGRERSFSCTVWRVSARGTSCDCRRVSLSIHRRLAFQEFRQWQLSSVAAKQRCPPEQRRPGRVCNTAPHPLE</sequence>
<dbReference type="AlphaFoldDB" id="A0A0H2X3B5"/>
<feature type="region of interest" description="Disordered" evidence="1">
    <location>
        <begin position="1"/>
        <end position="20"/>
    </location>
</feature>
<evidence type="ECO:0000256" key="1">
    <source>
        <dbReference type="SAM" id="MobiDB-lite"/>
    </source>
</evidence>
<protein>
    <submittedName>
        <fullName evidence="2">Uncharacterized protein</fullName>
    </submittedName>
</protein>